<feature type="domain" description="DUF418" evidence="2">
    <location>
        <begin position="236"/>
        <end position="407"/>
    </location>
</feature>
<protein>
    <recommendedName>
        <fullName evidence="2">DUF418 domain-containing protein</fullName>
    </recommendedName>
</protein>
<feature type="transmembrane region" description="Helical" evidence="1">
    <location>
        <begin position="115"/>
        <end position="148"/>
    </location>
</feature>
<reference evidence="3 4" key="1">
    <citation type="submission" date="2017-09" db="EMBL/GenBank/DDBJ databases">
        <title>Bacterial strain isolated from the female urinary microbiota.</title>
        <authorList>
            <person name="Thomas-White K."/>
            <person name="Kumar N."/>
            <person name="Forster S."/>
            <person name="Putonti C."/>
            <person name="Lawley T."/>
            <person name="Wolfe A.J."/>
        </authorList>
    </citation>
    <scope>NUCLEOTIDE SEQUENCE [LARGE SCALE GENOMIC DNA]</scope>
    <source>
        <strain evidence="3 4">UMB0908</strain>
    </source>
</reference>
<feature type="transmembrane region" description="Helical" evidence="1">
    <location>
        <begin position="289"/>
        <end position="307"/>
    </location>
</feature>
<keyword evidence="1" id="KW-0812">Transmembrane</keyword>
<dbReference type="Proteomes" id="UP000235363">
    <property type="component" value="Unassembled WGS sequence"/>
</dbReference>
<feature type="transmembrane region" description="Helical" evidence="1">
    <location>
        <begin position="340"/>
        <end position="359"/>
    </location>
</feature>
<keyword evidence="1" id="KW-1133">Transmembrane helix</keyword>
<dbReference type="InterPro" id="IPR007349">
    <property type="entry name" value="DUF418"/>
</dbReference>
<feature type="transmembrane region" description="Helical" evidence="1">
    <location>
        <begin position="251"/>
        <end position="269"/>
    </location>
</feature>
<dbReference type="Pfam" id="PF04235">
    <property type="entry name" value="DUF418"/>
    <property type="match status" value="1"/>
</dbReference>
<evidence type="ECO:0000313" key="3">
    <source>
        <dbReference type="EMBL" id="PMC61490.1"/>
    </source>
</evidence>
<dbReference type="PANTHER" id="PTHR30590:SF2">
    <property type="entry name" value="INNER MEMBRANE PROTEIN"/>
    <property type="match status" value="1"/>
</dbReference>
<feature type="transmembrane region" description="Helical" evidence="1">
    <location>
        <begin position="206"/>
        <end position="239"/>
    </location>
</feature>
<organism evidence="3 4">
    <name type="scientific">Corynebacterium xerosis</name>
    <dbReference type="NCBI Taxonomy" id="1725"/>
    <lineage>
        <taxon>Bacteria</taxon>
        <taxon>Bacillati</taxon>
        <taxon>Actinomycetota</taxon>
        <taxon>Actinomycetes</taxon>
        <taxon>Mycobacteriales</taxon>
        <taxon>Corynebacteriaceae</taxon>
        <taxon>Corynebacterium</taxon>
    </lineage>
</organism>
<feature type="transmembrane region" description="Helical" evidence="1">
    <location>
        <begin position="78"/>
        <end position="95"/>
    </location>
</feature>
<sequence>MDQRPVVTHKPSFHHTGVTERILAPDVARGLMLLGIAVANAVTAWVIMGSSATGEKRTLPTDAAVTVINDVLVHTRGLPMFATLFGYGIGMLVMREYARGVPWPAARGLLLKRYAWLALFGAVHAVFLFFGDILLTYALLGLVVALMVPLKNKTLLWIAALLAVLSVGSAFLFSGIAQSFGGSAGSGVSAMDDFGLGEGYVGQQLVVGAITVVTVPFILIMAGPQLMALMLVGLVAARMRLLEDAESHKKLLIVVAAVGAGAAVVPGVLSGLSKLGVIGDSWAQALSQSAGLLAGPGLIALIALLCMPVQRCIRAAAAQGSALTPPLPLSMLQALGQRSMSGYVAQSVFFLVLSAAWMLDLFSGESVTIVSLWATGVWLVTLIAAWLLATAGKPGPLEALHRRLTYGPRG</sequence>
<feature type="transmembrane region" description="Helical" evidence="1">
    <location>
        <begin position="371"/>
        <end position="392"/>
    </location>
</feature>
<feature type="transmembrane region" description="Helical" evidence="1">
    <location>
        <begin position="27"/>
        <end position="47"/>
    </location>
</feature>
<gene>
    <name evidence="3" type="ORF">CJ204_10655</name>
</gene>
<accession>A0A2N6SWP2</accession>
<proteinExistence type="predicted"/>
<name>A0A2N6SWP2_9CORY</name>
<feature type="transmembrane region" description="Helical" evidence="1">
    <location>
        <begin position="155"/>
        <end position="177"/>
    </location>
</feature>
<keyword evidence="1" id="KW-0472">Membrane</keyword>
<evidence type="ECO:0000259" key="2">
    <source>
        <dbReference type="Pfam" id="PF04235"/>
    </source>
</evidence>
<comment type="caution">
    <text evidence="3">The sequence shown here is derived from an EMBL/GenBank/DDBJ whole genome shotgun (WGS) entry which is preliminary data.</text>
</comment>
<evidence type="ECO:0000256" key="1">
    <source>
        <dbReference type="SAM" id="Phobius"/>
    </source>
</evidence>
<dbReference type="InterPro" id="IPR052529">
    <property type="entry name" value="Bact_Transport_Assoc"/>
</dbReference>
<dbReference type="AlphaFoldDB" id="A0A2N6SWP2"/>
<evidence type="ECO:0000313" key="4">
    <source>
        <dbReference type="Proteomes" id="UP000235363"/>
    </source>
</evidence>
<dbReference type="PANTHER" id="PTHR30590">
    <property type="entry name" value="INNER MEMBRANE PROTEIN"/>
    <property type="match status" value="1"/>
</dbReference>
<dbReference type="EMBL" id="PNHF01000027">
    <property type="protein sequence ID" value="PMC61490.1"/>
    <property type="molecule type" value="Genomic_DNA"/>
</dbReference>
<dbReference type="RefSeq" id="WP_102214167.1">
    <property type="nucleotide sequence ID" value="NZ_PNHF01000027.1"/>
</dbReference>